<organism evidence="2 3">
    <name type="scientific">Nesidiocoris tenuis</name>
    <dbReference type="NCBI Taxonomy" id="355587"/>
    <lineage>
        <taxon>Eukaryota</taxon>
        <taxon>Metazoa</taxon>
        <taxon>Ecdysozoa</taxon>
        <taxon>Arthropoda</taxon>
        <taxon>Hexapoda</taxon>
        <taxon>Insecta</taxon>
        <taxon>Pterygota</taxon>
        <taxon>Neoptera</taxon>
        <taxon>Paraneoptera</taxon>
        <taxon>Hemiptera</taxon>
        <taxon>Heteroptera</taxon>
        <taxon>Panheteroptera</taxon>
        <taxon>Cimicomorpha</taxon>
        <taxon>Miridae</taxon>
        <taxon>Dicyphina</taxon>
        <taxon>Nesidiocoris</taxon>
    </lineage>
</organism>
<name>A0A6H5H9P0_9HEMI</name>
<protein>
    <submittedName>
        <fullName evidence="2">Uncharacterized protein</fullName>
    </submittedName>
</protein>
<reference evidence="2 3" key="1">
    <citation type="submission" date="2020-02" db="EMBL/GenBank/DDBJ databases">
        <authorList>
            <person name="Ferguson B K."/>
        </authorList>
    </citation>
    <scope>NUCLEOTIDE SEQUENCE [LARGE SCALE GENOMIC DNA]</scope>
</reference>
<dbReference type="Proteomes" id="UP000479000">
    <property type="component" value="Unassembled WGS sequence"/>
</dbReference>
<feature type="region of interest" description="Disordered" evidence="1">
    <location>
        <begin position="1"/>
        <end position="83"/>
    </location>
</feature>
<dbReference type="AlphaFoldDB" id="A0A6H5H9P0"/>
<evidence type="ECO:0000313" key="3">
    <source>
        <dbReference type="Proteomes" id="UP000479000"/>
    </source>
</evidence>
<evidence type="ECO:0000313" key="2">
    <source>
        <dbReference type="EMBL" id="CAB0012729.1"/>
    </source>
</evidence>
<sequence>MAGPKDSTIKSSSLSRRWACSADPPRRLIVPHSRTTDPPLRLIAPHSRTTDPPRRLIAPHSKTTDPPRRLIPHIPKQRTRRGG</sequence>
<dbReference type="EMBL" id="CADCXU010025629">
    <property type="protein sequence ID" value="CAB0012729.1"/>
    <property type="molecule type" value="Genomic_DNA"/>
</dbReference>
<proteinExistence type="predicted"/>
<accession>A0A6H5H9P0</accession>
<evidence type="ECO:0000256" key="1">
    <source>
        <dbReference type="SAM" id="MobiDB-lite"/>
    </source>
</evidence>
<gene>
    <name evidence="2" type="ORF">NTEN_LOCUS17428</name>
</gene>
<keyword evidence="3" id="KW-1185">Reference proteome</keyword>